<dbReference type="Proteomes" id="UP001180020">
    <property type="component" value="Unassembled WGS sequence"/>
</dbReference>
<evidence type="ECO:0000256" key="1">
    <source>
        <dbReference type="SAM" id="MobiDB-lite"/>
    </source>
</evidence>
<proteinExistence type="predicted"/>
<dbReference type="AlphaFoldDB" id="A0AAV9DCR4"/>
<sequence>MHPNQRQHAKETHDVDPELHVRHNEEHLFRPHEAKLIADKLNIIAIQKRRMEEGMIMSKGKRKLLEVAEEKKGKKKNEEEEEKRGEGGESKEMLKELRKHNNQLQQELQRVNKRMKTMKVDHSFFVHSLHKQITYMQSGFKDVKEKPIQDRLETQIEK</sequence>
<accession>A0AAV9DCR4</accession>
<comment type="caution">
    <text evidence="2">The sequence shown here is derived from an EMBL/GenBank/DDBJ whole genome shotgun (WGS) entry which is preliminary data.</text>
</comment>
<evidence type="ECO:0000313" key="3">
    <source>
        <dbReference type="Proteomes" id="UP001180020"/>
    </source>
</evidence>
<reference evidence="2" key="1">
    <citation type="journal article" date="2023" name="Nat. Commun.">
        <title>Diploid and tetraploid genomes of Acorus and the evolution of monocots.</title>
        <authorList>
            <person name="Ma L."/>
            <person name="Liu K.W."/>
            <person name="Li Z."/>
            <person name="Hsiao Y.Y."/>
            <person name="Qi Y."/>
            <person name="Fu T."/>
            <person name="Tang G.D."/>
            <person name="Zhang D."/>
            <person name="Sun W.H."/>
            <person name="Liu D.K."/>
            <person name="Li Y."/>
            <person name="Chen G.Z."/>
            <person name="Liu X.D."/>
            <person name="Liao X.Y."/>
            <person name="Jiang Y.T."/>
            <person name="Yu X."/>
            <person name="Hao Y."/>
            <person name="Huang J."/>
            <person name="Zhao X.W."/>
            <person name="Ke S."/>
            <person name="Chen Y.Y."/>
            <person name="Wu W.L."/>
            <person name="Hsu J.L."/>
            <person name="Lin Y.F."/>
            <person name="Huang M.D."/>
            <person name="Li C.Y."/>
            <person name="Huang L."/>
            <person name="Wang Z.W."/>
            <person name="Zhao X."/>
            <person name="Zhong W.Y."/>
            <person name="Peng D.H."/>
            <person name="Ahmad S."/>
            <person name="Lan S."/>
            <person name="Zhang J.S."/>
            <person name="Tsai W.C."/>
            <person name="Van de Peer Y."/>
            <person name="Liu Z.J."/>
        </authorList>
    </citation>
    <scope>NUCLEOTIDE SEQUENCE</scope>
    <source>
        <strain evidence="2">CP</strain>
    </source>
</reference>
<dbReference type="EMBL" id="JAUJYO010000014">
    <property type="protein sequence ID" value="KAK1298772.1"/>
    <property type="molecule type" value="Genomic_DNA"/>
</dbReference>
<name>A0AAV9DCR4_ACOCL</name>
<gene>
    <name evidence="2" type="ORF">QJS10_CPB14g00910</name>
</gene>
<feature type="compositionally biased region" description="Basic and acidic residues" evidence="1">
    <location>
        <begin position="63"/>
        <end position="91"/>
    </location>
</feature>
<organism evidence="2 3">
    <name type="scientific">Acorus calamus</name>
    <name type="common">Sweet flag</name>
    <dbReference type="NCBI Taxonomy" id="4465"/>
    <lineage>
        <taxon>Eukaryota</taxon>
        <taxon>Viridiplantae</taxon>
        <taxon>Streptophyta</taxon>
        <taxon>Embryophyta</taxon>
        <taxon>Tracheophyta</taxon>
        <taxon>Spermatophyta</taxon>
        <taxon>Magnoliopsida</taxon>
        <taxon>Liliopsida</taxon>
        <taxon>Acoraceae</taxon>
        <taxon>Acorus</taxon>
    </lineage>
</organism>
<feature type="compositionally biased region" description="Basic and acidic residues" evidence="1">
    <location>
        <begin position="8"/>
        <end position="20"/>
    </location>
</feature>
<feature type="region of interest" description="Disordered" evidence="1">
    <location>
        <begin position="61"/>
        <end position="91"/>
    </location>
</feature>
<evidence type="ECO:0000313" key="2">
    <source>
        <dbReference type="EMBL" id="KAK1298772.1"/>
    </source>
</evidence>
<reference evidence="2" key="2">
    <citation type="submission" date="2023-06" db="EMBL/GenBank/DDBJ databases">
        <authorList>
            <person name="Ma L."/>
            <person name="Liu K.-W."/>
            <person name="Li Z."/>
            <person name="Hsiao Y.-Y."/>
            <person name="Qi Y."/>
            <person name="Fu T."/>
            <person name="Tang G."/>
            <person name="Zhang D."/>
            <person name="Sun W.-H."/>
            <person name="Liu D.-K."/>
            <person name="Li Y."/>
            <person name="Chen G.-Z."/>
            <person name="Liu X.-D."/>
            <person name="Liao X.-Y."/>
            <person name="Jiang Y.-T."/>
            <person name="Yu X."/>
            <person name="Hao Y."/>
            <person name="Huang J."/>
            <person name="Zhao X.-W."/>
            <person name="Ke S."/>
            <person name="Chen Y.-Y."/>
            <person name="Wu W.-L."/>
            <person name="Hsu J.-L."/>
            <person name="Lin Y.-F."/>
            <person name="Huang M.-D."/>
            <person name="Li C.-Y."/>
            <person name="Huang L."/>
            <person name="Wang Z.-W."/>
            <person name="Zhao X."/>
            <person name="Zhong W.-Y."/>
            <person name="Peng D.-H."/>
            <person name="Ahmad S."/>
            <person name="Lan S."/>
            <person name="Zhang J.-S."/>
            <person name="Tsai W.-C."/>
            <person name="Van De Peer Y."/>
            <person name="Liu Z.-J."/>
        </authorList>
    </citation>
    <scope>NUCLEOTIDE SEQUENCE</scope>
    <source>
        <strain evidence="2">CP</strain>
        <tissue evidence="2">Leaves</tissue>
    </source>
</reference>
<keyword evidence="3" id="KW-1185">Reference proteome</keyword>
<feature type="region of interest" description="Disordered" evidence="1">
    <location>
        <begin position="1"/>
        <end position="20"/>
    </location>
</feature>
<protein>
    <submittedName>
        <fullName evidence="2">Uncharacterized protein</fullName>
    </submittedName>
</protein>